<sequence length="339" mass="39485">MKKNSILNFSTLEDEGYNLTEEFGKAIYILQDGTLWSGYYEEAPEVRAVEHREIETFIEGVELDRNSDNFWPSILSEVIMVIPEEETLLFLSESEYTDAQIAAMNTYQENGWRLSSTHVKLGPIIDQDRERMVETLALLFSREHNVTPEIIQEWNEVGGAPAVLQTFWDGLSGDEKSNFLKFLDREYPLLNEKEIISDQDDKQYALVWALLHEQIYLPNALDNMNDVNKILEDNRRLFEQEILEQQIQEEPELFEEYMNVAANQFDFKQTFSVGEIQNDLLKIEAMAELLNIKISDTQREKISQLPPEGRKYMLNEFSNLRDGHSISHEAFKEIPEAEI</sequence>
<protein>
    <submittedName>
        <fullName evidence="2">Uncharacterized protein</fullName>
    </submittedName>
</protein>
<evidence type="ECO:0000313" key="2">
    <source>
        <dbReference type="EMBL" id="MDT2584324.1"/>
    </source>
</evidence>
<evidence type="ECO:0000256" key="1">
    <source>
        <dbReference type="SAM" id="Coils"/>
    </source>
</evidence>
<organism evidence="2 3">
    <name type="scientific">Lactococcus petauri</name>
    <dbReference type="NCBI Taxonomy" id="1940789"/>
    <lineage>
        <taxon>Bacteria</taxon>
        <taxon>Bacillati</taxon>
        <taxon>Bacillota</taxon>
        <taxon>Bacilli</taxon>
        <taxon>Lactobacillales</taxon>
        <taxon>Streptococcaceae</taxon>
        <taxon>Lactococcus</taxon>
    </lineage>
</organism>
<proteinExistence type="predicted"/>
<dbReference type="EMBL" id="JARPXR010000011">
    <property type="protein sequence ID" value="MDT2584324.1"/>
    <property type="molecule type" value="Genomic_DNA"/>
</dbReference>
<feature type="coiled-coil region" evidence="1">
    <location>
        <begin position="221"/>
        <end position="248"/>
    </location>
</feature>
<evidence type="ECO:0000313" key="3">
    <source>
        <dbReference type="Proteomes" id="UP001262817"/>
    </source>
</evidence>
<dbReference type="RefSeq" id="WP_207144593.1">
    <property type="nucleotide sequence ID" value="NZ_JAGYXE010000017.1"/>
</dbReference>
<gene>
    <name evidence="2" type="ORF">P7D17_09450</name>
</gene>
<name>A0AAJ2MM90_9LACT</name>
<dbReference type="Proteomes" id="UP001262817">
    <property type="component" value="Unassembled WGS sequence"/>
</dbReference>
<dbReference type="AlphaFoldDB" id="A0AAJ2MM90"/>
<comment type="caution">
    <text evidence="2">The sequence shown here is derived from an EMBL/GenBank/DDBJ whole genome shotgun (WGS) entry which is preliminary data.</text>
</comment>
<keyword evidence="1" id="KW-0175">Coiled coil</keyword>
<accession>A0AAJ2MM90</accession>
<reference evidence="2" key="1">
    <citation type="submission" date="2023-03" db="EMBL/GenBank/DDBJ databases">
        <authorList>
            <person name="Shen W."/>
            <person name="Cai J."/>
        </authorList>
    </citation>
    <scope>NUCLEOTIDE SEQUENCE</scope>
    <source>
        <strain evidence="2">P86-2</strain>
    </source>
</reference>